<sequence>MVKYKKKNYDTYKEMFAFIRGERRNRATELHGLSEDGSAEYRKSLKKKQQKRTERESDIKQTKKEELRKKPNKLMDGYLDD</sequence>
<proteinExistence type="predicted"/>
<feature type="compositionally biased region" description="Basic and acidic residues" evidence="1">
    <location>
        <begin position="51"/>
        <end position="69"/>
    </location>
</feature>
<feature type="compositionally biased region" description="Basic and acidic residues" evidence="1">
    <location>
        <begin position="29"/>
        <end position="43"/>
    </location>
</feature>
<evidence type="ECO:0000313" key="2">
    <source>
        <dbReference type="EMBL" id="KKN56962.1"/>
    </source>
</evidence>
<accession>A0A0F9S3X8</accession>
<feature type="region of interest" description="Disordered" evidence="1">
    <location>
        <begin position="29"/>
        <end position="81"/>
    </location>
</feature>
<comment type="caution">
    <text evidence="2">The sequence shown here is derived from an EMBL/GenBank/DDBJ whole genome shotgun (WGS) entry which is preliminary data.</text>
</comment>
<organism evidence="2">
    <name type="scientific">marine sediment metagenome</name>
    <dbReference type="NCBI Taxonomy" id="412755"/>
    <lineage>
        <taxon>unclassified sequences</taxon>
        <taxon>metagenomes</taxon>
        <taxon>ecological metagenomes</taxon>
    </lineage>
</organism>
<gene>
    <name evidence="2" type="ORF">LCGC14_0566840</name>
</gene>
<name>A0A0F9S3X8_9ZZZZ</name>
<dbReference type="AlphaFoldDB" id="A0A0F9S3X8"/>
<dbReference type="EMBL" id="LAZR01000825">
    <property type="protein sequence ID" value="KKN56962.1"/>
    <property type="molecule type" value="Genomic_DNA"/>
</dbReference>
<protein>
    <submittedName>
        <fullName evidence="2">Uncharacterized protein</fullName>
    </submittedName>
</protein>
<reference evidence="2" key="1">
    <citation type="journal article" date="2015" name="Nature">
        <title>Complex archaea that bridge the gap between prokaryotes and eukaryotes.</title>
        <authorList>
            <person name="Spang A."/>
            <person name="Saw J.H."/>
            <person name="Jorgensen S.L."/>
            <person name="Zaremba-Niedzwiedzka K."/>
            <person name="Martijn J."/>
            <person name="Lind A.E."/>
            <person name="van Eijk R."/>
            <person name="Schleper C."/>
            <person name="Guy L."/>
            <person name="Ettema T.J."/>
        </authorList>
    </citation>
    <scope>NUCLEOTIDE SEQUENCE</scope>
</reference>
<evidence type="ECO:0000256" key="1">
    <source>
        <dbReference type="SAM" id="MobiDB-lite"/>
    </source>
</evidence>